<dbReference type="Proteomes" id="UP000177698">
    <property type="component" value="Unassembled WGS sequence"/>
</dbReference>
<evidence type="ECO:0000256" key="1">
    <source>
        <dbReference type="ARBA" id="ARBA00022679"/>
    </source>
</evidence>
<evidence type="ECO:0000256" key="2">
    <source>
        <dbReference type="ARBA" id="ARBA00022777"/>
    </source>
</evidence>
<dbReference type="Gene3D" id="3.40.1190.20">
    <property type="match status" value="1"/>
</dbReference>
<dbReference type="PANTHER" id="PTHR42774">
    <property type="entry name" value="PHOSPHOTRANSFERASE SYSTEM TRANSPORT PROTEIN"/>
    <property type="match status" value="1"/>
</dbReference>
<dbReference type="PANTHER" id="PTHR42774:SF3">
    <property type="entry name" value="KETOHEXOKINASE"/>
    <property type="match status" value="1"/>
</dbReference>
<sequence>MFDVTGLGNCCVDLIGIVNQLPKENTKKDITSFKQFVGSPVVNALLTLSHLGCKTSIISSVGNDHYGQFIKQTFIKNNINIQNLREDSSESSVHFVVIAKKTQSRTIFKKKNHLKVLAEFSPFHKFTIQNSKILVLDRNVDNEQIKAINWAKKHKVKVAYDPSDKYNSFTLKMIQLADIFIAPLGFINHLKNKSNPEHALKELWMLNKKIVVLTLGPKGSMATDGKSIVYEPRINQVRVVDTNGAGDVYYGAFVYGVLKNWNLKKKLTFANKIAALKCSILGNDFKKLNLKKYR</sequence>
<dbReference type="GO" id="GO:0016301">
    <property type="term" value="F:kinase activity"/>
    <property type="evidence" value="ECO:0007669"/>
    <property type="project" value="UniProtKB-KW"/>
</dbReference>
<organism evidence="4 5">
    <name type="scientific">Candidatus Roizmanbacteria bacterium RIFCSPLOWO2_01_FULL_37_12</name>
    <dbReference type="NCBI Taxonomy" id="1802056"/>
    <lineage>
        <taxon>Bacteria</taxon>
        <taxon>Candidatus Roizmaniibacteriota</taxon>
    </lineage>
</organism>
<keyword evidence="1" id="KW-0808">Transferase</keyword>
<reference evidence="4 5" key="1">
    <citation type="journal article" date="2016" name="Nat. Commun.">
        <title>Thousands of microbial genomes shed light on interconnected biogeochemical processes in an aquifer system.</title>
        <authorList>
            <person name="Anantharaman K."/>
            <person name="Brown C.T."/>
            <person name="Hug L.A."/>
            <person name="Sharon I."/>
            <person name="Castelle C.J."/>
            <person name="Probst A.J."/>
            <person name="Thomas B.C."/>
            <person name="Singh A."/>
            <person name="Wilkins M.J."/>
            <person name="Karaoz U."/>
            <person name="Brodie E.L."/>
            <person name="Williams K.H."/>
            <person name="Hubbard S.S."/>
            <person name="Banfield J.F."/>
        </authorList>
    </citation>
    <scope>NUCLEOTIDE SEQUENCE [LARGE SCALE GENOMIC DNA]</scope>
</reference>
<evidence type="ECO:0000259" key="3">
    <source>
        <dbReference type="Pfam" id="PF00294"/>
    </source>
</evidence>
<name>A0A1F7IFN8_9BACT</name>
<dbReference type="Pfam" id="PF00294">
    <property type="entry name" value="PfkB"/>
    <property type="match status" value="1"/>
</dbReference>
<evidence type="ECO:0000313" key="5">
    <source>
        <dbReference type="Proteomes" id="UP000177698"/>
    </source>
</evidence>
<dbReference type="InterPro" id="IPR052562">
    <property type="entry name" value="Ketohexokinase-related"/>
</dbReference>
<dbReference type="EMBL" id="MGAG01000003">
    <property type="protein sequence ID" value="OGK42157.1"/>
    <property type="molecule type" value="Genomic_DNA"/>
</dbReference>
<proteinExistence type="predicted"/>
<evidence type="ECO:0000313" key="4">
    <source>
        <dbReference type="EMBL" id="OGK42157.1"/>
    </source>
</evidence>
<accession>A0A1F7IFN8</accession>
<dbReference type="SUPFAM" id="SSF53613">
    <property type="entry name" value="Ribokinase-like"/>
    <property type="match status" value="1"/>
</dbReference>
<dbReference type="STRING" id="1802056.A2954_04040"/>
<keyword evidence="2" id="KW-0418">Kinase</keyword>
<protein>
    <recommendedName>
        <fullName evidence="3">Carbohydrate kinase PfkB domain-containing protein</fullName>
    </recommendedName>
</protein>
<dbReference type="PROSITE" id="PS00584">
    <property type="entry name" value="PFKB_KINASES_2"/>
    <property type="match status" value="1"/>
</dbReference>
<dbReference type="AlphaFoldDB" id="A0A1F7IFN8"/>
<dbReference type="InterPro" id="IPR002173">
    <property type="entry name" value="Carboh/pur_kinase_PfkB_CS"/>
</dbReference>
<feature type="domain" description="Carbohydrate kinase PfkB" evidence="3">
    <location>
        <begin position="4"/>
        <end position="279"/>
    </location>
</feature>
<dbReference type="InterPro" id="IPR029056">
    <property type="entry name" value="Ribokinase-like"/>
</dbReference>
<dbReference type="InterPro" id="IPR011611">
    <property type="entry name" value="PfkB_dom"/>
</dbReference>
<comment type="caution">
    <text evidence="4">The sequence shown here is derived from an EMBL/GenBank/DDBJ whole genome shotgun (WGS) entry which is preliminary data.</text>
</comment>
<gene>
    <name evidence="4" type="ORF">A2954_04040</name>
</gene>